<dbReference type="EMBL" id="JAHLJV010000005">
    <property type="protein sequence ID" value="KAK1598242.1"/>
    <property type="molecule type" value="Genomic_DNA"/>
</dbReference>
<name>A0AAD8QAR0_9PEZI</name>
<accession>A0AAD8QAR0</accession>
<dbReference type="Proteomes" id="UP001230504">
    <property type="component" value="Unassembled WGS sequence"/>
</dbReference>
<dbReference type="GeneID" id="85440996"/>
<evidence type="ECO:0000313" key="2">
    <source>
        <dbReference type="Proteomes" id="UP001230504"/>
    </source>
</evidence>
<dbReference type="RefSeq" id="XP_060418947.1">
    <property type="nucleotide sequence ID" value="XM_060556756.1"/>
</dbReference>
<reference evidence="1" key="1">
    <citation type="submission" date="2021-06" db="EMBL/GenBank/DDBJ databases">
        <title>Comparative genomics, transcriptomics and evolutionary studies reveal genomic signatures of adaptation to plant cell wall in hemibiotrophic fungi.</title>
        <authorList>
            <consortium name="DOE Joint Genome Institute"/>
            <person name="Baroncelli R."/>
            <person name="Diaz J.F."/>
            <person name="Benocci T."/>
            <person name="Peng M."/>
            <person name="Battaglia E."/>
            <person name="Haridas S."/>
            <person name="Andreopoulos W."/>
            <person name="Labutti K."/>
            <person name="Pangilinan J."/>
            <person name="Floch G.L."/>
            <person name="Makela M.R."/>
            <person name="Henrissat B."/>
            <person name="Grigoriev I.V."/>
            <person name="Crouch J.A."/>
            <person name="De Vries R.P."/>
            <person name="Sukno S.A."/>
            <person name="Thon M.R."/>
        </authorList>
    </citation>
    <scope>NUCLEOTIDE SEQUENCE</scope>
    <source>
        <strain evidence="1">CBS 125086</strain>
    </source>
</reference>
<keyword evidence="2" id="KW-1185">Reference proteome</keyword>
<proteinExistence type="predicted"/>
<protein>
    <submittedName>
        <fullName evidence="1">Uncharacterized protein</fullName>
    </submittedName>
</protein>
<comment type="caution">
    <text evidence="1">The sequence shown here is derived from an EMBL/GenBank/DDBJ whole genome shotgun (WGS) entry which is preliminary data.</text>
</comment>
<organism evidence="1 2">
    <name type="scientific">Colletotrichum navitas</name>
    <dbReference type="NCBI Taxonomy" id="681940"/>
    <lineage>
        <taxon>Eukaryota</taxon>
        <taxon>Fungi</taxon>
        <taxon>Dikarya</taxon>
        <taxon>Ascomycota</taxon>
        <taxon>Pezizomycotina</taxon>
        <taxon>Sordariomycetes</taxon>
        <taxon>Hypocreomycetidae</taxon>
        <taxon>Glomerellales</taxon>
        <taxon>Glomerellaceae</taxon>
        <taxon>Colletotrichum</taxon>
        <taxon>Colletotrichum graminicola species complex</taxon>
    </lineage>
</organism>
<dbReference type="AlphaFoldDB" id="A0AAD8QAR0"/>
<gene>
    <name evidence="1" type="ORF">LY79DRAFT_538583</name>
</gene>
<evidence type="ECO:0000313" key="1">
    <source>
        <dbReference type="EMBL" id="KAK1598242.1"/>
    </source>
</evidence>
<sequence>MANGQGSSLLYVPGHVCSQRNAIPYTDSSSAVVAVVAVAADASSDECLAYVFYLCYRLIAGRGKPEQASTLLSFPLTPSAPPRGHKASCHDLIYPGSWLLLTQPTESASIADAAAAAAIWHKRPLGRFGWDALEGMGSTRRGPCCLLPTHGTTDNLNKLANAQSIYPFPGLLPRA</sequence>